<reference evidence="2" key="1">
    <citation type="submission" date="2009-11" db="EMBL/GenBank/DDBJ databases">
        <authorList>
            <consortium name="Porcine genome sequencing project"/>
        </authorList>
    </citation>
    <scope>NUCLEOTIDE SEQUENCE [LARGE SCALE GENOMIC DNA]</scope>
    <source>
        <strain evidence="2">Duroc</strain>
    </source>
</reference>
<dbReference type="PANTHER" id="PTHR11667">
    <property type="match status" value="1"/>
</dbReference>
<keyword evidence="2" id="KW-1185">Reference proteome</keyword>
<evidence type="ECO:0000313" key="1">
    <source>
        <dbReference type="Ensembl" id="ENSSSCP00000069682.1"/>
    </source>
</evidence>
<dbReference type="AlphaFoldDB" id="A0A8D0WYH2"/>
<reference evidence="1" key="3">
    <citation type="submission" date="2025-08" db="UniProtKB">
        <authorList>
            <consortium name="Ensembl"/>
        </authorList>
    </citation>
    <scope>IDENTIFICATION</scope>
</reference>
<sequence length="104" mass="11286">MYRSLRGVHLAQLGGQLFGLRLLQLGDASHRLGTQDRGAPVLAAYLVVSVVVIGPDGFHQLSQSALVFPAKAEGKTGHWPHLSLQRAEKFICSSQHRLFASDTP</sequence>
<reference evidence="1" key="4">
    <citation type="submission" date="2025-09" db="UniProtKB">
        <authorList>
            <consortium name="Ensembl"/>
        </authorList>
    </citation>
    <scope>IDENTIFICATION</scope>
</reference>
<protein>
    <submittedName>
        <fullName evidence="1">Uncharacterized protein</fullName>
    </submittedName>
</protein>
<name>A0A8D0WYH2_PIG</name>
<evidence type="ECO:0000313" key="2">
    <source>
        <dbReference type="Proteomes" id="UP000008227"/>
    </source>
</evidence>
<reference evidence="1" key="2">
    <citation type="journal article" date="2020" name="Gigascience">
        <title>An improved pig reference genome sequence to enable pig genetics and genomics research.</title>
        <authorList>
            <person name="Warr A."/>
            <person name="Affara N."/>
            <person name="Aken B."/>
            <person name="Beiki H."/>
            <person name="Bickhart D.M."/>
            <person name="Billis K."/>
            <person name="Chow W."/>
            <person name="Eory L."/>
            <person name="Finlayson H.A."/>
            <person name="Flicek P."/>
            <person name="Giron C.G."/>
            <person name="Griffin D.K."/>
            <person name="Hall R."/>
            <person name="Hannum G."/>
            <person name="Hourlier T."/>
            <person name="Howe K."/>
            <person name="Hume D.A."/>
            <person name="Izuogu O."/>
            <person name="Kim K."/>
            <person name="Koren S."/>
            <person name="Liu H."/>
            <person name="Manchanda N."/>
            <person name="Martin F.J."/>
            <person name="Nonneman D.J."/>
            <person name="O'Connor R.E."/>
            <person name="Phillippy A.M."/>
            <person name="Rohrer G.A."/>
            <person name="Rosen B.D."/>
            <person name="Rund L.A."/>
            <person name="Sargent C.A."/>
            <person name="Schook L.B."/>
            <person name="Schroeder S.G."/>
            <person name="Schwartz A.S."/>
            <person name="Skinner B.M."/>
            <person name="Talbot R."/>
            <person name="Tseng E."/>
            <person name="Tuggle C.K."/>
            <person name="Watson M."/>
            <person name="Smith T.P.L."/>
            <person name="Archibald A.L."/>
        </authorList>
    </citation>
    <scope>NUCLEOTIDE SEQUENCE [LARGE SCALE GENOMIC DNA]</scope>
    <source>
        <strain evidence="1">Duroc</strain>
    </source>
</reference>
<dbReference type="PANTHER" id="PTHR11667:SF27">
    <property type="entry name" value="ADENYLATE KINASE"/>
    <property type="match status" value="1"/>
</dbReference>
<accession>A0A5G2QXT0</accession>
<proteinExistence type="predicted"/>
<dbReference type="Proteomes" id="UP000008227">
    <property type="component" value="Chromosome 1"/>
</dbReference>
<organism evidence="1 2">
    <name type="scientific">Sus scrofa</name>
    <name type="common">Pig</name>
    <dbReference type="NCBI Taxonomy" id="9823"/>
    <lineage>
        <taxon>Eukaryota</taxon>
        <taxon>Metazoa</taxon>
        <taxon>Chordata</taxon>
        <taxon>Craniata</taxon>
        <taxon>Vertebrata</taxon>
        <taxon>Euteleostomi</taxon>
        <taxon>Mammalia</taxon>
        <taxon>Eutheria</taxon>
        <taxon>Laurasiatheria</taxon>
        <taxon>Artiodactyla</taxon>
        <taxon>Suina</taxon>
        <taxon>Suidae</taxon>
        <taxon>Sus</taxon>
    </lineage>
</organism>
<dbReference type="GeneTree" id="ENSGT00390000014818"/>
<accession>A0A8D0WYH2</accession>
<dbReference type="Ensembl" id="ENSSSCT00000079825.1">
    <property type="protein sequence ID" value="ENSSSCP00000069682.1"/>
    <property type="gene ID" value="ENSSSCG00000043356.1"/>
</dbReference>